<dbReference type="KEGG" id="amr:AM1_3456"/>
<dbReference type="EMBL" id="CP000828">
    <property type="protein sequence ID" value="ABW28450.1"/>
    <property type="molecule type" value="Genomic_DNA"/>
</dbReference>
<dbReference type="Proteomes" id="UP000000268">
    <property type="component" value="Chromosome"/>
</dbReference>
<sequence>MSAFKTRNCLRLTLAISSPVPLTSEVACYDDRSGESVCIKTL</sequence>
<keyword evidence="2" id="KW-1185">Reference proteome</keyword>
<dbReference type="AlphaFoldDB" id="B0C152"/>
<name>B0C152_ACAM1</name>
<evidence type="ECO:0000313" key="2">
    <source>
        <dbReference type="Proteomes" id="UP000000268"/>
    </source>
</evidence>
<reference evidence="1 2" key="1">
    <citation type="journal article" date="2008" name="Proc. Natl. Acad. Sci. U.S.A.">
        <title>Niche adaptation and genome expansion in the chlorophyll d-producing cyanobacterium Acaryochloris marina.</title>
        <authorList>
            <person name="Swingley W.D."/>
            <person name="Chen M."/>
            <person name="Cheung P.C."/>
            <person name="Conrad A.L."/>
            <person name="Dejesa L.C."/>
            <person name="Hao J."/>
            <person name="Honchak B.M."/>
            <person name="Karbach L.E."/>
            <person name="Kurdoglu A."/>
            <person name="Lahiri S."/>
            <person name="Mastrian S.D."/>
            <person name="Miyashita H."/>
            <person name="Page L."/>
            <person name="Ramakrishna P."/>
            <person name="Satoh S."/>
            <person name="Sattley W.M."/>
            <person name="Shimada Y."/>
            <person name="Taylor H.L."/>
            <person name="Tomo T."/>
            <person name="Tsuchiya T."/>
            <person name="Wang Z.T."/>
            <person name="Raymond J."/>
            <person name="Mimuro M."/>
            <person name="Blankenship R.E."/>
            <person name="Touchman J.W."/>
        </authorList>
    </citation>
    <scope>NUCLEOTIDE SEQUENCE [LARGE SCALE GENOMIC DNA]</scope>
    <source>
        <strain evidence="2">MBIC 11017</strain>
    </source>
</reference>
<accession>B0C152</accession>
<organism evidence="1 2">
    <name type="scientific">Acaryochloris marina (strain MBIC 11017)</name>
    <dbReference type="NCBI Taxonomy" id="329726"/>
    <lineage>
        <taxon>Bacteria</taxon>
        <taxon>Bacillati</taxon>
        <taxon>Cyanobacteriota</taxon>
        <taxon>Cyanophyceae</taxon>
        <taxon>Acaryochloridales</taxon>
        <taxon>Acaryochloridaceae</taxon>
        <taxon>Acaryochloris</taxon>
    </lineage>
</organism>
<dbReference type="HOGENOM" id="CLU_3245593_0_0_3"/>
<evidence type="ECO:0000313" key="1">
    <source>
        <dbReference type="EMBL" id="ABW28450.1"/>
    </source>
</evidence>
<gene>
    <name evidence="1" type="ordered locus">AM1_3456</name>
</gene>
<proteinExistence type="predicted"/>
<protein>
    <submittedName>
        <fullName evidence="1">Uncharacterized protein</fullName>
    </submittedName>
</protein>